<proteinExistence type="predicted"/>
<reference evidence="1" key="1">
    <citation type="submission" date="2022-08" db="EMBL/GenBank/DDBJ databases">
        <title>Genome sequencing of akame (Lates japonicus).</title>
        <authorList>
            <person name="Hashiguchi Y."/>
            <person name="Takahashi H."/>
        </authorList>
    </citation>
    <scope>NUCLEOTIDE SEQUENCE</scope>
    <source>
        <strain evidence="1">Kochi</strain>
    </source>
</reference>
<name>A0AAD3NL35_LATJO</name>
<dbReference type="Proteomes" id="UP001279410">
    <property type="component" value="Unassembled WGS sequence"/>
</dbReference>
<dbReference type="AlphaFoldDB" id="A0AAD3NL35"/>
<keyword evidence="2" id="KW-1185">Reference proteome</keyword>
<protein>
    <submittedName>
        <fullName evidence="1">Calcium channel, voltage-dependent, gamma subunit 2a</fullName>
    </submittedName>
</protein>
<dbReference type="Gene3D" id="1.20.140.150">
    <property type="match status" value="1"/>
</dbReference>
<evidence type="ECO:0000313" key="1">
    <source>
        <dbReference type="EMBL" id="GLD73054.1"/>
    </source>
</evidence>
<evidence type="ECO:0000313" key="2">
    <source>
        <dbReference type="Proteomes" id="UP001279410"/>
    </source>
</evidence>
<accession>A0AAD3NL35</accession>
<organism evidence="1 2">
    <name type="scientific">Lates japonicus</name>
    <name type="common">Japanese lates</name>
    <dbReference type="NCBI Taxonomy" id="270547"/>
    <lineage>
        <taxon>Eukaryota</taxon>
        <taxon>Metazoa</taxon>
        <taxon>Chordata</taxon>
        <taxon>Craniata</taxon>
        <taxon>Vertebrata</taxon>
        <taxon>Euteleostomi</taxon>
        <taxon>Actinopterygii</taxon>
        <taxon>Neopterygii</taxon>
        <taxon>Teleostei</taxon>
        <taxon>Neoteleostei</taxon>
        <taxon>Acanthomorphata</taxon>
        <taxon>Carangaria</taxon>
        <taxon>Carangaria incertae sedis</taxon>
        <taxon>Centropomidae</taxon>
        <taxon>Lates</taxon>
    </lineage>
</organism>
<comment type="caution">
    <text evidence="1">The sequence shown here is derived from an EMBL/GenBank/DDBJ whole genome shotgun (WGS) entry which is preliminary data.</text>
</comment>
<dbReference type="EMBL" id="BRZM01001378">
    <property type="protein sequence ID" value="GLD73054.1"/>
    <property type="molecule type" value="Genomic_DNA"/>
</dbReference>
<sequence>MLTTVGAFAAFSLMTIAVSTDYWLYSRGVSANQVHGENETSKKNEEVMTPRACGGRAAWKDGGGSAVFPVTPQLECTWVLTGVRQL</sequence>
<gene>
    <name evidence="1" type="ORF">AKAME5_002437900</name>
</gene>